<comment type="caution">
    <text evidence="1">The sequence shown here is derived from an EMBL/GenBank/DDBJ whole genome shotgun (WGS) entry which is preliminary data.</text>
</comment>
<sequence>MGFSHEIDFHEDLTPEMCGDSSPFLGIKRAASSSEALAAVEMKKSKGSVDTANPVAKVSSDPSFSVIHFLVLSDGVEIMSGIVKNISGLKSQVENIFSQLKLAVGDDRFVHHLSQLIANLLKDEDFHKAFVMAYIKDPCPEVLALLEAYSMEKSDQERVEDLRRDVTLGRVLQRKTDTTYYVREMVSIILGYWSSPWFCSKLREAVNGNDAARDVPRMTRIINVDVPPSIEGLKEALATGFCGEELRRMCERIDRDNYGMRILRFSPTHRMKWFDIVWLEGEEFSWGAQGFYEHPYPGCTPP</sequence>
<accession>A0A5A7P7H8</accession>
<gene>
    <name evidence="1" type="ORF">STAS_04247</name>
</gene>
<dbReference type="Proteomes" id="UP000325081">
    <property type="component" value="Unassembled WGS sequence"/>
</dbReference>
<organism evidence="1 2">
    <name type="scientific">Striga asiatica</name>
    <name type="common">Asiatic witchweed</name>
    <name type="synonym">Buchnera asiatica</name>
    <dbReference type="NCBI Taxonomy" id="4170"/>
    <lineage>
        <taxon>Eukaryota</taxon>
        <taxon>Viridiplantae</taxon>
        <taxon>Streptophyta</taxon>
        <taxon>Embryophyta</taxon>
        <taxon>Tracheophyta</taxon>
        <taxon>Spermatophyta</taxon>
        <taxon>Magnoliopsida</taxon>
        <taxon>eudicotyledons</taxon>
        <taxon>Gunneridae</taxon>
        <taxon>Pentapetalae</taxon>
        <taxon>asterids</taxon>
        <taxon>lamiids</taxon>
        <taxon>Lamiales</taxon>
        <taxon>Orobanchaceae</taxon>
        <taxon>Buchnereae</taxon>
        <taxon>Striga</taxon>
    </lineage>
</organism>
<reference evidence="2" key="1">
    <citation type="journal article" date="2019" name="Curr. Biol.">
        <title>Genome Sequence of Striga asiatica Provides Insight into the Evolution of Plant Parasitism.</title>
        <authorList>
            <person name="Yoshida S."/>
            <person name="Kim S."/>
            <person name="Wafula E.K."/>
            <person name="Tanskanen J."/>
            <person name="Kim Y.M."/>
            <person name="Honaas L."/>
            <person name="Yang Z."/>
            <person name="Spallek T."/>
            <person name="Conn C.E."/>
            <person name="Ichihashi Y."/>
            <person name="Cheong K."/>
            <person name="Cui S."/>
            <person name="Der J.P."/>
            <person name="Gundlach H."/>
            <person name="Jiao Y."/>
            <person name="Hori C."/>
            <person name="Ishida J.K."/>
            <person name="Kasahara H."/>
            <person name="Kiba T."/>
            <person name="Kim M.S."/>
            <person name="Koo N."/>
            <person name="Laohavisit A."/>
            <person name="Lee Y.H."/>
            <person name="Lumba S."/>
            <person name="McCourt P."/>
            <person name="Mortimer J.C."/>
            <person name="Mutuku J.M."/>
            <person name="Nomura T."/>
            <person name="Sasaki-Sekimoto Y."/>
            <person name="Seto Y."/>
            <person name="Wang Y."/>
            <person name="Wakatake T."/>
            <person name="Sakakibara H."/>
            <person name="Demura T."/>
            <person name="Yamaguchi S."/>
            <person name="Yoneyama K."/>
            <person name="Manabe R.I."/>
            <person name="Nelson D.C."/>
            <person name="Schulman A.H."/>
            <person name="Timko M.P."/>
            <person name="dePamphilis C.W."/>
            <person name="Choi D."/>
            <person name="Shirasu K."/>
        </authorList>
    </citation>
    <scope>NUCLEOTIDE SEQUENCE [LARGE SCALE GENOMIC DNA]</scope>
    <source>
        <strain evidence="2">cv. UVA1</strain>
    </source>
</reference>
<evidence type="ECO:0000313" key="1">
    <source>
        <dbReference type="EMBL" id="GER28448.1"/>
    </source>
</evidence>
<dbReference type="AlphaFoldDB" id="A0A5A7P7H8"/>
<evidence type="ECO:0000313" key="2">
    <source>
        <dbReference type="Proteomes" id="UP000325081"/>
    </source>
</evidence>
<keyword evidence="2" id="KW-1185">Reference proteome</keyword>
<protein>
    <submittedName>
        <fullName evidence="1">Galacturonosyltransferase 7</fullName>
    </submittedName>
</protein>
<name>A0A5A7P7H8_STRAF</name>
<dbReference type="OrthoDB" id="1293041at2759"/>
<dbReference type="EMBL" id="BKCP01002558">
    <property type="protein sequence ID" value="GER28448.1"/>
    <property type="molecule type" value="Genomic_DNA"/>
</dbReference>
<proteinExistence type="predicted"/>
<dbReference type="GO" id="GO:0016740">
    <property type="term" value="F:transferase activity"/>
    <property type="evidence" value="ECO:0007669"/>
    <property type="project" value="UniProtKB-KW"/>
</dbReference>
<keyword evidence="1" id="KW-0808">Transferase</keyword>